<sequence length="111" mass="12391">MKVAMISLAICLLIGLSYQQTPGVIIDSKVPNIEYELNAVQSYYQASILYPTNSEKQLQAFALLYNDTHPTPKGWKVAQGCSGFYNPSEQYFVLMNVTTSNSTSKVVRVFN</sequence>
<dbReference type="OrthoDB" id="6764998at2759"/>
<keyword evidence="3" id="KW-1185">Reference proteome</keyword>
<evidence type="ECO:0000313" key="2">
    <source>
        <dbReference type="EMBL" id="CAH1109825.1"/>
    </source>
</evidence>
<organism evidence="2 3">
    <name type="scientific">Psylliodes chrysocephalus</name>
    <dbReference type="NCBI Taxonomy" id="3402493"/>
    <lineage>
        <taxon>Eukaryota</taxon>
        <taxon>Metazoa</taxon>
        <taxon>Ecdysozoa</taxon>
        <taxon>Arthropoda</taxon>
        <taxon>Hexapoda</taxon>
        <taxon>Insecta</taxon>
        <taxon>Pterygota</taxon>
        <taxon>Neoptera</taxon>
        <taxon>Endopterygota</taxon>
        <taxon>Coleoptera</taxon>
        <taxon>Polyphaga</taxon>
        <taxon>Cucujiformia</taxon>
        <taxon>Chrysomeloidea</taxon>
        <taxon>Chrysomelidae</taxon>
        <taxon>Galerucinae</taxon>
        <taxon>Alticini</taxon>
        <taxon>Psylliodes</taxon>
    </lineage>
</organism>
<dbReference type="AlphaFoldDB" id="A0A9P0D1X3"/>
<evidence type="ECO:0000313" key="3">
    <source>
        <dbReference type="Proteomes" id="UP001153636"/>
    </source>
</evidence>
<reference evidence="2" key="1">
    <citation type="submission" date="2022-01" db="EMBL/GenBank/DDBJ databases">
        <authorList>
            <person name="King R."/>
        </authorList>
    </citation>
    <scope>NUCLEOTIDE SEQUENCE</scope>
</reference>
<evidence type="ECO:0000256" key="1">
    <source>
        <dbReference type="SAM" id="SignalP"/>
    </source>
</evidence>
<name>A0A9P0D1X3_9CUCU</name>
<keyword evidence="1" id="KW-0732">Signal</keyword>
<protein>
    <submittedName>
        <fullName evidence="2">Uncharacterized protein</fullName>
    </submittedName>
</protein>
<proteinExistence type="predicted"/>
<gene>
    <name evidence="2" type="ORF">PSYICH_LOCUS9751</name>
</gene>
<feature type="signal peptide" evidence="1">
    <location>
        <begin position="1"/>
        <end position="19"/>
    </location>
</feature>
<dbReference type="EMBL" id="OV651816">
    <property type="protein sequence ID" value="CAH1109825.1"/>
    <property type="molecule type" value="Genomic_DNA"/>
</dbReference>
<dbReference type="Proteomes" id="UP001153636">
    <property type="component" value="Chromosome 4"/>
</dbReference>
<accession>A0A9P0D1X3</accession>
<feature type="chain" id="PRO_5040189566" evidence="1">
    <location>
        <begin position="20"/>
        <end position="111"/>
    </location>
</feature>